<dbReference type="CDD" id="cd02037">
    <property type="entry name" value="Mrp_NBP35"/>
    <property type="match status" value="1"/>
</dbReference>
<dbReference type="InterPro" id="IPR019591">
    <property type="entry name" value="Mrp/NBP35_ATP-bd"/>
</dbReference>
<dbReference type="EMBL" id="AOIL01000009">
    <property type="protein sequence ID" value="ELY96412.1"/>
    <property type="molecule type" value="Genomic_DNA"/>
</dbReference>
<dbReference type="AlphaFoldDB" id="M0AEW1"/>
<keyword evidence="2 6" id="KW-0547">Nucleotide-binding</keyword>
<dbReference type="STRING" id="1230458.C484_01820"/>
<name>M0AEW1_9EURY</name>
<evidence type="ECO:0000256" key="2">
    <source>
        <dbReference type="ARBA" id="ARBA00022741"/>
    </source>
</evidence>
<dbReference type="InterPro" id="IPR002744">
    <property type="entry name" value="MIP18-like"/>
</dbReference>
<dbReference type="InterPro" id="IPR027417">
    <property type="entry name" value="P-loop_NTPase"/>
</dbReference>
<dbReference type="Pfam" id="PF01883">
    <property type="entry name" value="FeS_assembly_P"/>
    <property type="match status" value="1"/>
</dbReference>
<keyword evidence="1 6" id="KW-0479">Metal-binding</keyword>
<dbReference type="Proteomes" id="UP000011648">
    <property type="component" value="Unassembled WGS sequence"/>
</dbReference>
<evidence type="ECO:0000256" key="5">
    <source>
        <dbReference type="ARBA" id="ARBA00023014"/>
    </source>
</evidence>
<evidence type="ECO:0000256" key="1">
    <source>
        <dbReference type="ARBA" id="ARBA00022723"/>
    </source>
</evidence>
<dbReference type="InterPro" id="IPR033756">
    <property type="entry name" value="YlxH/NBP35"/>
</dbReference>
<comment type="caution">
    <text evidence="8">The sequence shown here is derived from an EMBL/GenBank/DDBJ whole genome shotgun (WGS) entry which is preliminary data.</text>
</comment>
<evidence type="ECO:0000256" key="6">
    <source>
        <dbReference type="HAMAP-Rule" id="MF_02040"/>
    </source>
</evidence>
<dbReference type="InterPro" id="IPR044304">
    <property type="entry name" value="NUBPL-like"/>
</dbReference>
<dbReference type="RefSeq" id="WP_006824271.1">
    <property type="nucleotide sequence ID" value="NZ_AOIL01000009.1"/>
</dbReference>
<dbReference type="SUPFAM" id="SSF117916">
    <property type="entry name" value="Fe-S cluster assembly (FSCA) domain-like"/>
    <property type="match status" value="1"/>
</dbReference>
<dbReference type="GO" id="GO:0051539">
    <property type="term" value="F:4 iron, 4 sulfur cluster binding"/>
    <property type="evidence" value="ECO:0007669"/>
    <property type="project" value="TreeGrafter"/>
</dbReference>
<dbReference type="PANTHER" id="PTHR42961">
    <property type="entry name" value="IRON-SULFUR PROTEIN NUBPL"/>
    <property type="match status" value="1"/>
</dbReference>
<protein>
    <recommendedName>
        <fullName evidence="6">Iron-sulfur cluster carrier protein</fullName>
    </recommendedName>
</protein>
<dbReference type="PATRIC" id="fig|1230458.4.peg.354"/>
<evidence type="ECO:0000313" key="8">
    <source>
        <dbReference type="EMBL" id="ELY96412.1"/>
    </source>
</evidence>
<dbReference type="GO" id="GO:0016226">
    <property type="term" value="P:iron-sulfur cluster assembly"/>
    <property type="evidence" value="ECO:0007669"/>
    <property type="project" value="InterPro"/>
</dbReference>
<dbReference type="HAMAP" id="MF_02040">
    <property type="entry name" value="Mrp_NBP35"/>
    <property type="match status" value="1"/>
</dbReference>
<comment type="subunit">
    <text evidence="6">Homodimer.</text>
</comment>
<keyword evidence="4 6" id="KW-0408">Iron</keyword>
<evidence type="ECO:0000256" key="3">
    <source>
        <dbReference type="ARBA" id="ARBA00022840"/>
    </source>
</evidence>
<keyword evidence="9" id="KW-1185">Reference proteome</keyword>
<dbReference type="SUPFAM" id="SSF52540">
    <property type="entry name" value="P-loop containing nucleoside triphosphate hydrolases"/>
    <property type="match status" value="1"/>
</dbReference>
<keyword evidence="3 6" id="KW-0067">ATP-binding</keyword>
<dbReference type="Gene3D" id="3.40.50.300">
    <property type="entry name" value="P-loop containing nucleotide triphosphate hydrolases"/>
    <property type="match status" value="1"/>
</dbReference>
<sequence length="427" mass="45156">MAKDSLVPDEVPADGLADRVRNGLRSVENPVSGGSVLESGLVTQVSVDERTVHVSASLAELEEPIADDIAEALRRTALSTPGVEQATIEGEVQSPDETAAERVDGPANVDTVIAVASAKGGVGKTTVAAQLARALATGTDRDVGLFDADLYGPNVPNLLNIDGPVSATAEGRAEPITAGELVTMSVGLIANDEPLAWRGAMAHEAVSELFEDTAWGELETLVIDLPPGTGDIVLTALQSLPIDGAVLVTTPHPTSVADTSRSATLFEENGIPLLGTVVNMREFACECGRDHDLFPDANIEQALEQPVLSELPFEERIRDFGGDVPAEIVTLADAVRDRLDEIVDLSVPAHALDLRGLSRPIRREQAIEEFRATEPGETTYLLTDADPSSLETELATAVGADDASGDAFERSVVRRRAPNEWVMVVVR</sequence>
<dbReference type="GO" id="GO:0016887">
    <property type="term" value="F:ATP hydrolysis activity"/>
    <property type="evidence" value="ECO:0007669"/>
    <property type="project" value="UniProtKB-UniRule"/>
</dbReference>
<dbReference type="Gene3D" id="3.30.300.130">
    <property type="entry name" value="Fe-S cluster assembly (FSCA)"/>
    <property type="match status" value="1"/>
</dbReference>
<dbReference type="PANTHER" id="PTHR42961:SF2">
    <property type="entry name" value="IRON-SULFUR PROTEIN NUBPL"/>
    <property type="match status" value="1"/>
</dbReference>
<keyword evidence="5 6" id="KW-0411">Iron-sulfur</keyword>
<feature type="domain" description="MIP18 family-like" evidence="7">
    <location>
        <begin position="18"/>
        <end position="87"/>
    </location>
</feature>
<dbReference type="GO" id="GO:0005524">
    <property type="term" value="F:ATP binding"/>
    <property type="evidence" value="ECO:0007669"/>
    <property type="project" value="UniProtKB-UniRule"/>
</dbReference>
<dbReference type="InterPro" id="IPR034904">
    <property type="entry name" value="FSCA_dom_sf"/>
</dbReference>
<dbReference type="GO" id="GO:0140663">
    <property type="term" value="F:ATP-dependent FeS chaperone activity"/>
    <property type="evidence" value="ECO:0007669"/>
    <property type="project" value="InterPro"/>
</dbReference>
<comment type="similarity">
    <text evidence="6">Belongs to the Mrp/NBP35 ATP-binding proteins family.</text>
</comment>
<accession>M0AEW1</accession>
<organism evidence="8 9">
    <name type="scientific">Natrialba taiwanensis DSM 12281</name>
    <dbReference type="NCBI Taxonomy" id="1230458"/>
    <lineage>
        <taxon>Archaea</taxon>
        <taxon>Methanobacteriati</taxon>
        <taxon>Methanobacteriota</taxon>
        <taxon>Stenosarchaea group</taxon>
        <taxon>Halobacteria</taxon>
        <taxon>Halobacteriales</taxon>
        <taxon>Natrialbaceae</taxon>
        <taxon>Natrialba</taxon>
    </lineage>
</organism>
<evidence type="ECO:0000259" key="7">
    <source>
        <dbReference type="Pfam" id="PF01883"/>
    </source>
</evidence>
<proteinExistence type="inferred from homology"/>
<reference evidence="8 9" key="1">
    <citation type="journal article" date="2014" name="PLoS Genet.">
        <title>Phylogenetically driven sequencing of extremely halophilic archaea reveals strategies for static and dynamic osmo-response.</title>
        <authorList>
            <person name="Becker E.A."/>
            <person name="Seitzer P.M."/>
            <person name="Tritt A."/>
            <person name="Larsen D."/>
            <person name="Krusor M."/>
            <person name="Yao A.I."/>
            <person name="Wu D."/>
            <person name="Madern D."/>
            <person name="Eisen J.A."/>
            <person name="Darling A.E."/>
            <person name="Facciotti M.T."/>
        </authorList>
    </citation>
    <scope>NUCLEOTIDE SEQUENCE [LARGE SCALE GENOMIC DNA]</scope>
    <source>
        <strain evidence="8 9">DSM 12281</strain>
    </source>
</reference>
<dbReference type="GO" id="GO:0046872">
    <property type="term" value="F:metal ion binding"/>
    <property type="evidence" value="ECO:0007669"/>
    <property type="project" value="UniProtKB-KW"/>
</dbReference>
<evidence type="ECO:0000313" key="9">
    <source>
        <dbReference type="Proteomes" id="UP000011648"/>
    </source>
</evidence>
<dbReference type="Pfam" id="PF10609">
    <property type="entry name" value="ParA"/>
    <property type="match status" value="1"/>
</dbReference>
<comment type="function">
    <text evidence="6">Binds and transfers iron-sulfur (Fe-S) clusters to target apoproteins. Can hydrolyze ATP.</text>
</comment>
<keyword evidence="6" id="KW-0378">Hydrolase</keyword>
<dbReference type="OrthoDB" id="8297at2157"/>
<feature type="binding site" evidence="6">
    <location>
        <begin position="118"/>
        <end position="125"/>
    </location>
    <ligand>
        <name>ATP</name>
        <dbReference type="ChEBI" id="CHEBI:30616"/>
    </ligand>
</feature>
<gene>
    <name evidence="8" type="ORF">C484_01820</name>
</gene>
<evidence type="ECO:0000256" key="4">
    <source>
        <dbReference type="ARBA" id="ARBA00023004"/>
    </source>
</evidence>